<evidence type="ECO:0000313" key="3">
    <source>
        <dbReference type="EMBL" id="EFQ83010.1"/>
    </source>
</evidence>
<dbReference type="Pfam" id="PF02470">
    <property type="entry name" value="MlaD"/>
    <property type="match status" value="1"/>
</dbReference>
<feature type="domain" description="Mammalian cell entry C-terminal" evidence="2">
    <location>
        <begin position="117"/>
        <end position="299"/>
    </location>
</feature>
<evidence type="ECO:0000259" key="1">
    <source>
        <dbReference type="Pfam" id="PF02470"/>
    </source>
</evidence>
<dbReference type="InterPro" id="IPR005693">
    <property type="entry name" value="Mce"/>
</dbReference>
<dbReference type="RefSeq" id="WP_007077311.1">
    <property type="nucleotide sequence ID" value="NZ_CM001024.1"/>
</dbReference>
<dbReference type="eggNOG" id="COG1463">
    <property type="taxonomic scope" value="Bacteria"/>
</dbReference>
<dbReference type="InterPro" id="IPR024516">
    <property type="entry name" value="Mce_C"/>
</dbReference>
<dbReference type="Pfam" id="PF11887">
    <property type="entry name" value="Mce4_CUP1"/>
    <property type="match status" value="1"/>
</dbReference>
<dbReference type="InterPro" id="IPR052336">
    <property type="entry name" value="MlaD_Phospholipid_Transporter"/>
</dbReference>
<protein>
    <submittedName>
        <fullName evidence="3">Virulence factor Mce family protein</fullName>
    </submittedName>
</protein>
<keyword evidence="4" id="KW-1185">Reference proteome</keyword>
<reference evidence="3" key="1">
    <citation type="submission" date="2010-08" db="EMBL/GenBank/DDBJ databases">
        <authorList>
            <person name="Muzny D."/>
            <person name="Qin X."/>
            <person name="Buhay C."/>
            <person name="Dugan-Rocha S."/>
            <person name="Ding Y."/>
            <person name="Chen G."/>
            <person name="Hawes A."/>
            <person name="Holder M."/>
            <person name="Jhangiani S."/>
            <person name="Johnson A."/>
            <person name="Khan Z."/>
            <person name="Li Z."/>
            <person name="Liu W."/>
            <person name="Liu X."/>
            <person name="Perez L."/>
            <person name="Shen H."/>
            <person name="Wang Q."/>
            <person name="Watt J."/>
            <person name="Xi L."/>
            <person name="Xin Y."/>
            <person name="Zhou J."/>
            <person name="Deng J."/>
            <person name="Jiang H."/>
            <person name="Liu Y."/>
            <person name="Qu J."/>
            <person name="Song X.-Z."/>
            <person name="Zhang L."/>
            <person name="Villasana D."/>
            <person name="Johnson A."/>
            <person name="Liu J."/>
            <person name="Liyanage D."/>
            <person name="Lorensuhewa L."/>
            <person name="Robinson T."/>
            <person name="Song A."/>
            <person name="Song B.-B."/>
            <person name="Dinh H."/>
            <person name="Thornton R."/>
            <person name="Coyle M."/>
            <person name="Francisco L."/>
            <person name="Jackson L."/>
            <person name="Javaid M."/>
            <person name="Korchina V."/>
            <person name="Kovar C."/>
            <person name="Mata R."/>
            <person name="Mathew T."/>
            <person name="Ngo R."/>
            <person name="Nguyen L."/>
            <person name="Nguyen N."/>
            <person name="Okwuonu G."/>
            <person name="Ongeri F."/>
            <person name="Pham C."/>
            <person name="Simmons D."/>
            <person name="Wilczek-Boney K."/>
            <person name="Hale W."/>
            <person name="Jakkamsetti A."/>
            <person name="Pham P."/>
            <person name="Ruth R."/>
            <person name="San Lucas F."/>
            <person name="Warren J."/>
            <person name="Zhang J."/>
            <person name="Zhao Z."/>
            <person name="Zhou C."/>
            <person name="Zhu D."/>
            <person name="Lee S."/>
            <person name="Bess C."/>
            <person name="Blankenburg K."/>
            <person name="Forbes L."/>
            <person name="Fu Q."/>
            <person name="Gubbala S."/>
            <person name="Hirani K."/>
            <person name="Jayaseelan J.C."/>
            <person name="Lara F."/>
            <person name="Munidasa M."/>
            <person name="Palculict T."/>
            <person name="Patil S."/>
            <person name="Pu L.-L."/>
            <person name="Saada N."/>
            <person name="Tang L."/>
            <person name="Weissenberger G."/>
            <person name="Zhu Y."/>
            <person name="Hemphill L."/>
            <person name="Shang Y."/>
            <person name="Youmans B."/>
            <person name="Ayvaz T."/>
            <person name="Ross M."/>
            <person name="Santibanez J."/>
            <person name="Aqrawi P."/>
            <person name="Gross S."/>
            <person name="Joshi V."/>
            <person name="Fowler G."/>
            <person name="Nazareth L."/>
            <person name="Reid J."/>
            <person name="Worley K."/>
            <person name="Petrosino J."/>
            <person name="Highlander S."/>
            <person name="Gibbs R."/>
        </authorList>
    </citation>
    <scope>NUCLEOTIDE SEQUENCE [LARGE SCALE GENOMIC DNA]</scope>
    <source>
        <strain evidence="3">DSM 15272</strain>
    </source>
</reference>
<evidence type="ECO:0000313" key="4">
    <source>
        <dbReference type="Proteomes" id="UP000003111"/>
    </source>
</evidence>
<dbReference type="STRING" id="585531.HMPREF0063_12219"/>
<dbReference type="Proteomes" id="UP000003111">
    <property type="component" value="Unassembled WGS sequence"/>
</dbReference>
<dbReference type="PANTHER" id="PTHR33371">
    <property type="entry name" value="INTERMEMBRANE PHOSPHOLIPID TRANSPORT SYSTEM BINDING PROTEIN MLAD-RELATED"/>
    <property type="match status" value="1"/>
</dbReference>
<sequence>MKKLMTNPRLMGLIGISAVAALGLAVLLLSVASFGQRTVTAVVEHTAGLRVGEEVQVAGVGVGEVTGIELTDTAVAVTFTIDADIPLGADTTAAVKVATLLGTHFLEVAPSGSGELPDDTIALARTSVPFNLQDVIEGVEGALTDLDETRLAEAMTVVAEVLEQTPEETRAAVAGVAELSAVAADRTDQLTRLLEASNSVTGQLNANRDDILALLDQSVLVLAELNLRKDTIDALLRDSLAMATQVTGLLAESEADLDPLMEGLTFALGELRANQDQITDAVQGLSLMAKYVANASGNGPWIDLHVPFVVPDDLTCLATPGVCS</sequence>
<gene>
    <name evidence="3" type="ORF">HMPREF0063_12219</name>
</gene>
<dbReference type="NCBIfam" id="TIGR00996">
    <property type="entry name" value="Mtu_fam_mce"/>
    <property type="match status" value="1"/>
</dbReference>
<accession>E2SCQ7</accession>
<dbReference type="EMBL" id="ACLF03000006">
    <property type="protein sequence ID" value="EFQ83010.1"/>
    <property type="molecule type" value="Genomic_DNA"/>
</dbReference>
<dbReference type="AlphaFoldDB" id="E2SCQ7"/>
<organism evidence="3 4">
    <name type="scientific">Aeromicrobium marinum DSM 15272</name>
    <dbReference type="NCBI Taxonomy" id="585531"/>
    <lineage>
        <taxon>Bacteria</taxon>
        <taxon>Bacillati</taxon>
        <taxon>Actinomycetota</taxon>
        <taxon>Actinomycetes</taxon>
        <taxon>Propionibacteriales</taxon>
        <taxon>Nocardioidaceae</taxon>
        <taxon>Aeromicrobium</taxon>
    </lineage>
</organism>
<comment type="caution">
    <text evidence="3">The sequence shown here is derived from an EMBL/GenBank/DDBJ whole genome shotgun (WGS) entry which is preliminary data.</text>
</comment>
<dbReference type="OrthoDB" id="5241191at2"/>
<feature type="domain" description="Mce/MlaD" evidence="1">
    <location>
        <begin position="37"/>
        <end position="110"/>
    </location>
</feature>
<dbReference type="PANTHER" id="PTHR33371:SF18">
    <property type="entry name" value="MCE-FAMILY PROTEIN MCE3C"/>
    <property type="match status" value="1"/>
</dbReference>
<evidence type="ECO:0000259" key="2">
    <source>
        <dbReference type="Pfam" id="PF11887"/>
    </source>
</evidence>
<dbReference type="GO" id="GO:0005576">
    <property type="term" value="C:extracellular region"/>
    <property type="evidence" value="ECO:0007669"/>
    <property type="project" value="TreeGrafter"/>
</dbReference>
<dbReference type="HOGENOM" id="CLU_026704_2_0_11"/>
<name>E2SCQ7_9ACTN</name>
<dbReference type="InterPro" id="IPR003399">
    <property type="entry name" value="Mce/MlaD"/>
</dbReference>
<proteinExistence type="predicted"/>